<dbReference type="EMBL" id="AOSK01000099">
    <property type="protein sequence ID" value="EYD74893.1"/>
    <property type="molecule type" value="Genomic_DNA"/>
</dbReference>
<evidence type="ECO:0000259" key="2">
    <source>
        <dbReference type="Pfam" id="PF06568"/>
    </source>
</evidence>
<sequence>MTTISLSATEALLDLMPGRAGARKAHQAAVPLRLRLLPRAWGEALERRARQREMEAAFARLSETSTHLLDDVGLGGVEAAPATPPMTWTRALPPPGAEVAYPPVGGMATTRSRRRLAELDDRLLADIGVSRAQAMQEARRPRWDAPEAWLR</sequence>
<organism evidence="3 4">
    <name type="scientific">Rubellimicrobium mesophilum DSM 19309</name>
    <dbReference type="NCBI Taxonomy" id="442562"/>
    <lineage>
        <taxon>Bacteria</taxon>
        <taxon>Pseudomonadati</taxon>
        <taxon>Pseudomonadota</taxon>
        <taxon>Alphaproteobacteria</taxon>
        <taxon>Rhodobacterales</taxon>
        <taxon>Roseobacteraceae</taxon>
        <taxon>Rubellimicrobium</taxon>
    </lineage>
</organism>
<dbReference type="InterPro" id="IPR009506">
    <property type="entry name" value="YjiS-like"/>
</dbReference>
<name>A0A017HL35_9RHOB</name>
<protein>
    <recommendedName>
        <fullName evidence="2">YjiS-like domain-containing protein</fullName>
    </recommendedName>
</protein>
<dbReference type="HOGENOM" id="CLU_1730034_0_0_5"/>
<evidence type="ECO:0000256" key="1">
    <source>
        <dbReference type="SAM" id="MobiDB-lite"/>
    </source>
</evidence>
<proteinExistence type="predicted"/>
<dbReference type="STRING" id="442562.Rumeso_03534"/>
<accession>A0A017HL35</accession>
<dbReference type="AlphaFoldDB" id="A0A017HL35"/>
<gene>
    <name evidence="3" type="ORF">Rumeso_03534</name>
</gene>
<comment type="caution">
    <text evidence="3">The sequence shown here is derived from an EMBL/GenBank/DDBJ whole genome shotgun (WGS) entry which is preliminary data.</text>
</comment>
<keyword evidence="4" id="KW-1185">Reference proteome</keyword>
<dbReference type="Pfam" id="PF06568">
    <property type="entry name" value="YjiS-like"/>
    <property type="match status" value="1"/>
</dbReference>
<feature type="region of interest" description="Disordered" evidence="1">
    <location>
        <begin position="79"/>
        <end position="105"/>
    </location>
</feature>
<dbReference type="RefSeq" id="WP_051521141.1">
    <property type="nucleotide sequence ID" value="NZ_KK088563.1"/>
</dbReference>
<dbReference type="Proteomes" id="UP000019666">
    <property type="component" value="Unassembled WGS sequence"/>
</dbReference>
<feature type="domain" description="YjiS-like" evidence="2">
    <location>
        <begin position="111"/>
        <end position="134"/>
    </location>
</feature>
<reference evidence="3 4" key="1">
    <citation type="submission" date="2013-02" db="EMBL/GenBank/DDBJ databases">
        <authorList>
            <person name="Fiebig A."/>
            <person name="Goeker M."/>
            <person name="Klenk H.-P.P."/>
        </authorList>
    </citation>
    <scope>NUCLEOTIDE SEQUENCE [LARGE SCALE GENOMIC DNA]</scope>
    <source>
        <strain evidence="3 4">DSM 19309</strain>
    </source>
</reference>
<evidence type="ECO:0000313" key="4">
    <source>
        <dbReference type="Proteomes" id="UP000019666"/>
    </source>
</evidence>
<evidence type="ECO:0000313" key="3">
    <source>
        <dbReference type="EMBL" id="EYD74893.1"/>
    </source>
</evidence>